<feature type="domain" description="Bacterial sugar transferase" evidence="10">
    <location>
        <begin position="329"/>
        <end position="526"/>
    </location>
</feature>
<dbReference type="Pfam" id="PF02397">
    <property type="entry name" value="Bac_transf"/>
    <property type="match status" value="1"/>
</dbReference>
<dbReference type="InterPro" id="IPR003362">
    <property type="entry name" value="Bact_transf"/>
</dbReference>
<feature type="transmembrane region" description="Helical" evidence="9">
    <location>
        <begin position="132"/>
        <end position="151"/>
    </location>
</feature>
<comment type="subcellular location">
    <subcellularLocation>
        <location evidence="2">Cell membrane</location>
    </subcellularLocation>
    <subcellularLocation>
        <location evidence="1">Membrane</location>
        <topology evidence="1">Multi-pass membrane protein</topology>
    </subcellularLocation>
</comment>
<feature type="transmembrane region" description="Helical" evidence="9">
    <location>
        <begin position="157"/>
        <end position="181"/>
    </location>
</feature>
<keyword evidence="6 9" id="KW-0812">Transmembrane</keyword>
<feature type="transmembrane region" description="Helical" evidence="9">
    <location>
        <begin position="59"/>
        <end position="83"/>
    </location>
</feature>
<feature type="transmembrane region" description="Helical" evidence="9">
    <location>
        <begin position="334"/>
        <end position="355"/>
    </location>
</feature>
<sequence length="532" mass="58955">MNVESASAVCAESDLSQFDSHSHVGKRWIGLASAAGSRLSGGERANEARRLSDLSFSQMLLFGTTLATADFVAMLAVVLFASMGVSLVGVPAQDGLAITLAWFIPVVLIPIARLAGLYPAMGMSAIVEFRQLARALALALAAGPLVAFVAASWGGLIYGTIVSAVALLMALPTLPASRFFVRSVLSRFNWWTAPVLICSDPKSALRLCRQLQSMPERGLKPVGILLLPGEKWDWNVESCELPVYDLQDASSCAVRHSATWVLVQQERGALDIREADALIAHSLWAIPNRILLSSASLELGMWDETHTVGPAGGLRFRGSCPNTFRRSLKRVFDVLFATAALTISFPFCLFAAIAIKLSSPGPIFYGQKRVGRFGKEFTAWKFRTMRQNADQVLNQYLESDPALKAEWEETHKLKRDPRITSIGGLLRKTSLDELPQLWNILVGDMSAVGPRPIVDSPTYDRDYMVAYPQEFAAYKSVRPGLTGMWQITCRNSGRYEMRIYWDMYYIRNWSLWLDVYIVLRTVRTVLLREGAY</sequence>
<evidence type="ECO:0000256" key="4">
    <source>
        <dbReference type="ARBA" id="ARBA00022475"/>
    </source>
</evidence>
<evidence type="ECO:0000256" key="7">
    <source>
        <dbReference type="ARBA" id="ARBA00022989"/>
    </source>
</evidence>
<keyword evidence="7 9" id="KW-1133">Transmembrane helix</keyword>
<evidence type="ECO:0000256" key="5">
    <source>
        <dbReference type="ARBA" id="ARBA00022679"/>
    </source>
</evidence>
<dbReference type="RefSeq" id="WP_105337646.1">
    <property type="nucleotide sequence ID" value="NZ_PUHZ01000022.1"/>
</dbReference>
<dbReference type="InterPro" id="IPR017475">
    <property type="entry name" value="EPS_sugar_tfrase"/>
</dbReference>
<dbReference type="GO" id="GO:0016780">
    <property type="term" value="F:phosphotransferase activity, for other substituted phosphate groups"/>
    <property type="evidence" value="ECO:0007669"/>
    <property type="project" value="TreeGrafter"/>
</dbReference>
<dbReference type="AlphaFoldDB" id="A0A2S8GHS0"/>
<evidence type="ECO:0000256" key="1">
    <source>
        <dbReference type="ARBA" id="ARBA00004141"/>
    </source>
</evidence>
<name>A0A2S8GHS0_9BACT</name>
<evidence type="ECO:0000256" key="8">
    <source>
        <dbReference type="ARBA" id="ARBA00023136"/>
    </source>
</evidence>
<dbReference type="OrthoDB" id="9766874at2"/>
<dbReference type="GO" id="GO:0005886">
    <property type="term" value="C:plasma membrane"/>
    <property type="evidence" value="ECO:0007669"/>
    <property type="project" value="UniProtKB-SubCell"/>
</dbReference>
<dbReference type="EMBL" id="PUHZ01000022">
    <property type="protein sequence ID" value="PQO43890.1"/>
    <property type="molecule type" value="Genomic_DNA"/>
</dbReference>
<evidence type="ECO:0000259" key="10">
    <source>
        <dbReference type="Pfam" id="PF02397"/>
    </source>
</evidence>
<comment type="similarity">
    <text evidence="3">Belongs to the bacterial sugar transferase family.</text>
</comment>
<evidence type="ECO:0000256" key="6">
    <source>
        <dbReference type="ARBA" id="ARBA00022692"/>
    </source>
</evidence>
<protein>
    <submittedName>
        <fullName evidence="11">Undecaprenyl-phosphate galactose phosphotransferase WbaP</fullName>
    </submittedName>
</protein>
<evidence type="ECO:0000313" key="12">
    <source>
        <dbReference type="Proteomes" id="UP000237819"/>
    </source>
</evidence>
<feature type="transmembrane region" description="Helical" evidence="9">
    <location>
        <begin position="95"/>
        <end position="120"/>
    </location>
</feature>
<keyword evidence="5 11" id="KW-0808">Transferase</keyword>
<accession>A0A2S8GHS0</accession>
<proteinExistence type="inferred from homology"/>
<evidence type="ECO:0000313" key="11">
    <source>
        <dbReference type="EMBL" id="PQO43890.1"/>
    </source>
</evidence>
<dbReference type="PANTHER" id="PTHR30576">
    <property type="entry name" value="COLANIC BIOSYNTHESIS UDP-GLUCOSE LIPID CARRIER TRANSFERASE"/>
    <property type="match status" value="1"/>
</dbReference>
<reference evidence="11 12" key="1">
    <citation type="submission" date="2018-02" db="EMBL/GenBank/DDBJ databases">
        <title>Comparative genomes isolates from brazilian mangrove.</title>
        <authorList>
            <person name="Araujo J.E."/>
            <person name="Taketani R.G."/>
            <person name="Silva M.C.P."/>
            <person name="Loureco M.V."/>
            <person name="Andreote F.D."/>
        </authorList>
    </citation>
    <scope>NUCLEOTIDE SEQUENCE [LARGE SCALE GENOMIC DNA]</scope>
    <source>
        <strain evidence="11 12">Nap-Phe MGV</strain>
    </source>
</reference>
<comment type="caution">
    <text evidence="11">The sequence shown here is derived from an EMBL/GenBank/DDBJ whole genome shotgun (WGS) entry which is preliminary data.</text>
</comment>
<gene>
    <name evidence="11" type="ORF">C5Y93_22150</name>
</gene>
<dbReference type="Proteomes" id="UP000237819">
    <property type="component" value="Unassembled WGS sequence"/>
</dbReference>
<dbReference type="NCBIfam" id="TIGR03025">
    <property type="entry name" value="EPS_sugtrans"/>
    <property type="match status" value="1"/>
</dbReference>
<evidence type="ECO:0000256" key="3">
    <source>
        <dbReference type="ARBA" id="ARBA00006464"/>
    </source>
</evidence>
<evidence type="ECO:0000256" key="2">
    <source>
        <dbReference type="ARBA" id="ARBA00004236"/>
    </source>
</evidence>
<keyword evidence="4" id="KW-1003">Cell membrane</keyword>
<dbReference type="PANTHER" id="PTHR30576:SF4">
    <property type="entry name" value="UNDECAPRENYL-PHOSPHATE GALACTOSE PHOSPHOTRANSFERASE"/>
    <property type="match status" value="1"/>
</dbReference>
<organism evidence="11 12">
    <name type="scientific">Blastopirellula marina</name>
    <dbReference type="NCBI Taxonomy" id="124"/>
    <lineage>
        <taxon>Bacteria</taxon>
        <taxon>Pseudomonadati</taxon>
        <taxon>Planctomycetota</taxon>
        <taxon>Planctomycetia</taxon>
        <taxon>Pirellulales</taxon>
        <taxon>Pirellulaceae</taxon>
        <taxon>Blastopirellula</taxon>
    </lineage>
</organism>
<evidence type="ECO:0000256" key="9">
    <source>
        <dbReference type="SAM" id="Phobius"/>
    </source>
</evidence>
<keyword evidence="8 9" id="KW-0472">Membrane</keyword>